<dbReference type="Pfam" id="PF00919">
    <property type="entry name" value="UPF0004"/>
    <property type="match status" value="1"/>
</dbReference>
<dbReference type="SFLD" id="SFLDS00029">
    <property type="entry name" value="Radical_SAM"/>
    <property type="match status" value="1"/>
</dbReference>
<evidence type="ECO:0000256" key="8">
    <source>
        <dbReference type="ARBA" id="ARBA00023014"/>
    </source>
</evidence>
<evidence type="ECO:0000256" key="7">
    <source>
        <dbReference type="ARBA" id="ARBA00023004"/>
    </source>
</evidence>
<keyword evidence="6" id="KW-0479">Metal-binding</keyword>
<gene>
    <name evidence="15" type="ORF">US42_C0015G0017</name>
</gene>
<keyword evidence="4 15" id="KW-0808">Transferase</keyword>
<dbReference type="PROSITE" id="PS01278">
    <property type="entry name" value="MTTASE_RADICAL"/>
    <property type="match status" value="1"/>
</dbReference>
<dbReference type="FunFam" id="3.80.30.20:FF:000001">
    <property type="entry name" value="tRNA-2-methylthio-N(6)-dimethylallyladenosine synthase 2"/>
    <property type="match status" value="1"/>
</dbReference>
<dbReference type="FunFam" id="3.40.50.12160:FF:000003">
    <property type="entry name" value="CDK5 regulatory subunit-associated protein 1"/>
    <property type="match status" value="1"/>
</dbReference>
<evidence type="ECO:0000256" key="10">
    <source>
        <dbReference type="ARBA" id="ARBA00068570"/>
    </source>
</evidence>
<keyword evidence="8" id="KW-0411">Iron-sulfur</keyword>
<evidence type="ECO:0000256" key="12">
    <source>
        <dbReference type="ARBA" id="ARBA00081141"/>
    </source>
</evidence>
<dbReference type="InterPro" id="IPR020612">
    <property type="entry name" value="Methylthiotransferase_CS"/>
</dbReference>
<dbReference type="Gene3D" id="3.40.50.12160">
    <property type="entry name" value="Methylthiotransferase, N-terminal domain"/>
    <property type="match status" value="1"/>
</dbReference>
<dbReference type="InterPro" id="IPR013848">
    <property type="entry name" value="Methylthiotransferase_N"/>
</dbReference>
<evidence type="ECO:0000256" key="4">
    <source>
        <dbReference type="ARBA" id="ARBA00022679"/>
    </source>
</evidence>
<dbReference type="InterPro" id="IPR038135">
    <property type="entry name" value="Methylthiotransferase_N_sf"/>
</dbReference>
<dbReference type="SFLD" id="SFLDG01082">
    <property type="entry name" value="B12-binding_domain_containing"/>
    <property type="match status" value="1"/>
</dbReference>
<dbReference type="PROSITE" id="PS51918">
    <property type="entry name" value="RADICAL_SAM"/>
    <property type="match status" value="1"/>
</dbReference>
<evidence type="ECO:0000256" key="5">
    <source>
        <dbReference type="ARBA" id="ARBA00022691"/>
    </source>
</evidence>
<dbReference type="PROSITE" id="PS51449">
    <property type="entry name" value="MTTASE_N"/>
    <property type="match status" value="1"/>
</dbReference>
<evidence type="ECO:0000256" key="9">
    <source>
        <dbReference type="ARBA" id="ARBA00033765"/>
    </source>
</evidence>
<dbReference type="InterPro" id="IPR007197">
    <property type="entry name" value="rSAM"/>
</dbReference>
<evidence type="ECO:0000256" key="11">
    <source>
        <dbReference type="ARBA" id="ARBA00080698"/>
    </source>
</evidence>
<dbReference type="PATRIC" id="fig|1619046.3.peg.900"/>
<evidence type="ECO:0000256" key="2">
    <source>
        <dbReference type="ARBA" id="ARBA00003234"/>
    </source>
</evidence>
<comment type="caution">
    <text evidence="15">The sequence shown here is derived from an EMBL/GenBank/DDBJ whole genome shotgun (WGS) entry which is preliminary data.</text>
</comment>
<dbReference type="GO" id="GO:0005829">
    <property type="term" value="C:cytosol"/>
    <property type="evidence" value="ECO:0007669"/>
    <property type="project" value="TreeGrafter"/>
</dbReference>
<protein>
    <recommendedName>
        <fullName evidence="10">tRNA-2-methylthio-N(6)-dimethylallyladenosine synthase</fullName>
        <ecNumber evidence="9">2.8.4.3</ecNumber>
    </recommendedName>
    <alternativeName>
        <fullName evidence="12">(Dimethylallyl)adenosine tRNA methylthiotransferase MiaB</fullName>
    </alternativeName>
    <alternativeName>
        <fullName evidence="11">tRNA-i(6)A37 methylthiotransferase</fullName>
    </alternativeName>
</protein>
<dbReference type="InterPro" id="IPR006638">
    <property type="entry name" value="Elp3/MiaA/NifB-like_rSAM"/>
</dbReference>
<dbReference type="Proteomes" id="UP000034849">
    <property type="component" value="Unassembled WGS sequence"/>
</dbReference>
<evidence type="ECO:0000256" key="6">
    <source>
        <dbReference type="ARBA" id="ARBA00022723"/>
    </source>
</evidence>
<comment type="cofactor">
    <cofactor evidence="1">
        <name>[4Fe-4S] cluster</name>
        <dbReference type="ChEBI" id="CHEBI:49883"/>
    </cofactor>
</comment>
<evidence type="ECO:0000259" key="14">
    <source>
        <dbReference type="PROSITE" id="PS51918"/>
    </source>
</evidence>
<feature type="domain" description="Radical SAM core" evidence="14">
    <location>
        <begin position="142"/>
        <end position="402"/>
    </location>
</feature>
<dbReference type="InterPro" id="IPR005839">
    <property type="entry name" value="Methylthiotransferase"/>
</dbReference>
<feature type="domain" description="MTTase N-terminal" evidence="13">
    <location>
        <begin position="5"/>
        <end position="122"/>
    </location>
</feature>
<dbReference type="Gene3D" id="3.80.30.20">
    <property type="entry name" value="tm_1862 like domain"/>
    <property type="match status" value="1"/>
</dbReference>
<keyword evidence="7" id="KW-0408">Iron</keyword>
<dbReference type="STRING" id="1619046.US42_C0015G0017"/>
<dbReference type="InterPro" id="IPR058240">
    <property type="entry name" value="rSAM_sf"/>
</dbReference>
<dbReference type="GO" id="GO:0046872">
    <property type="term" value="F:metal ion binding"/>
    <property type="evidence" value="ECO:0007669"/>
    <property type="project" value="UniProtKB-KW"/>
</dbReference>
<proteinExistence type="predicted"/>
<dbReference type="EC" id="2.8.4.3" evidence="9"/>
<dbReference type="InterPro" id="IPR023404">
    <property type="entry name" value="rSAM_horseshoe"/>
</dbReference>
<dbReference type="AlphaFoldDB" id="A0A0G0ISC7"/>
<name>A0A0G0ISC7_9BACT</name>
<sequence length="464" mass="53565">MQKNKYYYILTFGCQMNKNDSERISGLLTSIGLKETKTPKKADVLFINTCSVRQHAEDRVFGFVREWQKFRINKPNLIVGITGCLPGRDKDGKLQKKLPGVDLFFPINELPTLARRLHELNPGLFPGSLDSVEEYWQIEPKLDKKYSAFVTIQNGCNNFCTYCVVPYARGQEKNRPLKEILKEIKALVKNGCLEVTLLGQVVNNYQAPDKKNFSKNNLFCHPELVSGSLGMPKQVRHDSMGTDHFAALLWEINQIKGLKRIHWTAADPQYFSDQQIQALTLLKQVNFLHLPVQSGNNQILKKMNRKYTRENYLKLVKKIKKVRPEIALGTDFIVGFCAETKKQFLDTVDLYKKCDFDISYHAQYSARSGTVAAKMFKDNVSREEKKRRWQVLQDLMEEITYRKNQKYLGQKNSVLVDNFVDGWCSGNSEEMKLTRFRGVPKMIGTIQPVKIIKTSTWILWAEKL</sequence>
<dbReference type="SUPFAM" id="SSF102114">
    <property type="entry name" value="Radical SAM enzymes"/>
    <property type="match status" value="1"/>
</dbReference>
<dbReference type="GO" id="GO:0035597">
    <property type="term" value="F:tRNA-2-methylthio-N(6)-dimethylallyladenosine(37) synthase activity"/>
    <property type="evidence" value="ECO:0007669"/>
    <property type="project" value="UniProtKB-EC"/>
</dbReference>
<reference evidence="15 16" key="1">
    <citation type="journal article" date="2015" name="Nature">
        <title>rRNA introns, odd ribosomes, and small enigmatic genomes across a large radiation of phyla.</title>
        <authorList>
            <person name="Brown C.T."/>
            <person name="Hug L.A."/>
            <person name="Thomas B.C."/>
            <person name="Sharon I."/>
            <person name="Castelle C.J."/>
            <person name="Singh A."/>
            <person name="Wilkins M.J."/>
            <person name="Williams K.H."/>
            <person name="Banfield J.F."/>
        </authorList>
    </citation>
    <scope>NUCLEOTIDE SEQUENCE [LARGE SCALE GENOMIC DNA]</scope>
</reference>
<dbReference type="GO" id="GO:0051539">
    <property type="term" value="F:4 iron, 4 sulfur cluster binding"/>
    <property type="evidence" value="ECO:0007669"/>
    <property type="project" value="UniProtKB-KW"/>
</dbReference>
<keyword evidence="3" id="KW-0004">4Fe-4S</keyword>
<dbReference type="Pfam" id="PF04055">
    <property type="entry name" value="Radical_SAM"/>
    <property type="match status" value="1"/>
</dbReference>
<comment type="function">
    <text evidence="2">Catalyzes the methylthiolation of N6-(dimethylallyl)adenosine (i(6)A), leading to the formation of 2-methylthio-N6-(dimethylallyl)adenosine (ms(2)i(6)A) at position 37 in tRNAs that read codons beginning with uridine.</text>
</comment>
<dbReference type="PANTHER" id="PTHR43020">
    <property type="entry name" value="CDK5 REGULATORY SUBUNIT-ASSOCIATED PROTEIN 1"/>
    <property type="match status" value="1"/>
</dbReference>
<dbReference type="PANTHER" id="PTHR43020:SF2">
    <property type="entry name" value="MITOCHONDRIAL TRNA METHYLTHIOTRANSFERASE CDK5RAP1"/>
    <property type="match status" value="1"/>
</dbReference>
<evidence type="ECO:0000313" key="16">
    <source>
        <dbReference type="Proteomes" id="UP000034849"/>
    </source>
</evidence>
<dbReference type="EMBL" id="LBSX01000015">
    <property type="protein sequence ID" value="KKQ27074.1"/>
    <property type="molecule type" value="Genomic_DNA"/>
</dbReference>
<evidence type="ECO:0000256" key="1">
    <source>
        <dbReference type="ARBA" id="ARBA00001966"/>
    </source>
</evidence>
<evidence type="ECO:0000259" key="13">
    <source>
        <dbReference type="PROSITE" id="PS51449"/>
    </source>
</evidence>
<accession>A0A0G0ISC7</accession>
<dbReference type="SMART" id="SM00729">
    <property type="entry name" value="Elp3"/>
    <property type="match status" value="1"/>
</dbReference>
<dbReference type="SFLD" id="SFLDG01061">
    <property type="entry name" value="methylthiotransferase"/>
    <property type="match status" value="1"/>
</dbReference>
<evidence type="ECO:0000313" key="15">
    <source>
        <dbReference type="EMBL" id="KKQ27074.1"/>
    </source>
</evidence>
<organism evidence="15 16">
    <name type="scientific">Candidatus Magasanikbacteria bacterium GW2011_GWC2_37_14</name>
    <dbReference type="NCBI Taxonomy" id="1619046"/>
    <lineage>
        <taxon>Bacteria</taxon>
        <taxon>Candidatus Magasanikiibacteriota</taxon>
    </lineage>
</organism>
<keyword evidence="5" id="KW-0949">S-adenosyl-L-methionine</keyword>
<evidence type="ECO:0000256" key="3">
    <source>
        <dbReference type="ARBA" id="ARBA00022485"/>
    </source>
</evidence>
<dbReference type="NCBIfam" id="TIGR00089">
    <property type="entry name" value="MiaB/RimO family radical SAM methylthiotransferase"/>
    <property type="match status" value="1"/>
</dbReference>